<accession>A0A0C2SVG9</accession>
<dbReference type="EMBL" id="KN818349">
    <property type="protein sequence ID" value="KIL58049.1"/>
    <property type="molecule type" value="Genomic_DNA"/>
</dbReference>
<keyword evidence="2" id="KW-1185">Reference proteome</keyword>
<dbReference type="InParanoid" id="A0A0C2SVG9"/>
<dbReference type="HOGENOM" id="CLU_2978639_0_0_1"/>
<dbReference type="AlphaFoldDB" id="A0A0C2SVG9"/>
<organism evidence="1 2">
    <name type="scientific">Amanita muscaria (strain Koide BX008)</name>
    <dbReference type="NCBI Taxonomy" id="946122"/>
    <lineage>
        <taxon>Eukaryota</taxon>
        <taxon>Fungi</taxon>
        <taxon>Dikarya</taxon>
        <taxon>Basidiomycota</taxon>
        <taxon>Agaricomycotina</taxon>
        <taxon>Agaricomycetes</taxon>
        <taxon>Agaricomycetidae</taxon>
        <taxon>Agaricales</taxon>
        <taxon>Pluteineae</taxon>
        <taxon>Amanitaceae</taxon>
        <taxon>Amanita</taxon>
    </lineage>
</organism>
<protein>
    <submittedName>
        <fullName evidence="1">Uncharacterized protein</fullName>
    </submittedName>
</protein>
<gene>
    <name evidence="1" type="ORF">M378DRAFT_171101</name>
</gene>
<proteinExistence type="predicted"/>
<dbReference type="Proteomes" id="UP000054549">
    <property type="component" value="Unassembled WGS sequence"/>
</dbReference>
<name>A0A0C2SVG9_AMAMK</name>
<evidence type="ECO:0000313" key="2">
    <source>
        <dbReference type="Proteomes" id="UP000054549"/>
    </source>
</evidence>
<reference evidence="1 2" key="1">
    <citation type="submission" date="2014-04" db="EMBL/GenBank/DDBJ databases">
        <title>Evolutionary Origins and Diversification of the Mycorrhizal Mutualists.</title>
        <authorList>
            <consortium name="DOE Joint Genome Institute"/>
            <consortium name="Mycorrhizal Genomics Consortium"/>
            <person name="Kohler A."/>
            <person name="Kuo A."/>
            <person name="Nagy L.G."/>
            <person name="Floudas D."/>
            <person name="Copeland A."/>
            <person name="Barry K.W."/>
            <person name="Cichocki N."/>
            <person name="Veneault-Fourrey C."/>
            <person name="LaButti K."/>
            <person name="Lindquist E.A."/>
            <person name="Lipzen A."/>
            <person name="Lundell T."/>
            <person name="Morin E."/>
            <person name="Murat C."/>
            <person name="Riley R."/>
            <person name="Ohm R."/>
            <person name="Sun H."/>
            <person name="Tunlid A."/>
            <person name="Henrissat B."/>
            <person name="Grigoriev I.V."/>
            <person name="Hibbett D.S."/>
            <person name="Martin F."/>
        </authorList>
    </citation>
    <scope>NUCLEOTIDE SEQUENCE [LARGE SCALE GENOMIC DNA]</scope>
    <source>
        <strain evidence="1 2">Koide BX008</strain>
    </source>
</reference>
<sequence length="58" mass="6695">MHQSFPVRSLRRLAGGSSFCGRERSKRRTKITDIHNKQNLQADMAIQTWAIARILIQT</sequence>
<evidence type="ECO:0000313" key="1">
    <source>
        <dbReference type="EMBL" id="KIL58049.1"/>
    </source>
</evidence>